<dbReference type="PROSITE" id="PS50888">
    <property type="entry name" value="BHLH"/>
    <property type="match status" value="1"/>
</dbReference>
<dbReference type="PANTHER" id="PTHR12565">
    <property type="entry name" value="STEROL REGULATORY ELEMENT-BINDING PROTEIN"/>
    <property type="match status" value="1"/>
</dbReference>
<dbReference type="AlphaFoldDB" id="A0A9P1ECA0"/>
<feature type="compositionally biased region" description="Basic and acidic residues" evidence="5">
    <location>
        <begin position="220"/>
        <end position="230"/>
    </location>
</feature>
<comment type="caution">
    <text evidence="7">The sequence shown here is derived from an EMBL/GenBank/DDBJ whole genome shotgun (WGS) entry which is preliminary data.</text>
</comment>
<dbReference type="FunFam" id="4.10.280.10:FF:000002">
    <property type="entry name" value="Basic helix-loop-helix transcription factor"/>
    <property type="match status" value="1"/>
</dbReference>
<dbReference type="SMART" id="SM00353">
    <property type="entry name" value="HLH"/>
    <property type="match status" value="1"/>
</dbReference>
<dbReference type="GO" id="GO:0005634">
    <property type="term" value="C:nucleus"/>
    <property type="evidence" value="ECO:0007669"/>
    <property type="project" value="UniProtKB-SubCell"/>
</dbReference>
<dbReference type="Proteomes" id="UP001152484">
    <property type="component" value="Unassembled WGS sequence"/>
</dbReference>
<name>A0A9P1ECA0_CUSEU</name>
<evidence type="ECO:0000256" key="4">
    <source>
        <dbReference type="ARBA" id="ARBA00023242"/>
    </source>
</evidence>
<protein>
    <recommendedName>
        <fullName evidence="6">BHLH domain-containing protein</fullName>
    </recommendedName>
</protein>
<dbReference type="SUPFAM" id="SSF47459">
    <property type="entry name" value="HLH, helix-loop-helix DNA-binding domain"/>
    <property type="match status" value="1"/>
</dbReference>
<feature type="compositionally biased region" description="Polar residues" evidence="5">
    <location>
        <begin position="233"/>
        <end position="243"/>
    </location>
</feature>
<dbReference type="GO" id="GO:0003700">
    <property type="term" value="F:DNA-binding transcription factor activity"/>
    <property type="evidence" value="ECO:0007669"/>
    <property type="project" value="TreeGrafter"/>
</dbReference>
<accession>A0A9P1ECA0</accession>
<evidence type="ECO:0000256" key="3">
    <source>
        <dbReference type="ARBA" id="ARBA00023163"/>
    </source>
</evidence>
<dbReference type="GO" id="GO:0046983">
    <property type="term" value="F:protein dimerization activity"/>
    <property type="evidence" value="ECO:0007669"/>
    <property type="project" value="InterPro"/>
</dbReference>
<keyword evidence="2" id="KW-0805">Transcription regulation</keyword>
<dbReference type="PANTHER" id="PTHR12565:SF184">
    <property type="entry name" value="BHLH TRANSCRIPTION FACTOR"/>
    <property type="match status" value="1"/>
</dbReference>
<dbReference type="InterPro" id="IPR011598">
    <property type="entry name" value="bHLH_dom"/>
</dbReference>
<feature type="compositionally biased region" description="Polar residues" evidence="5">
    <location>
        <begin position="161"/>
        <end position="171"/>
    </location>
</feature>
<keyword evidence="3" id="KW-0804">Transcription</keyword>
<evidence type="ECO:0000256" key="1">
    <source>
        <dbReference type="ARBA" id="ARBA00004123"/>
    </source>
</evidence>
<evidence type="ECO:0000259" key="6">
    <source>
        <dbReference type="PROSITE" id="PS50888"/>
    </source>
</evidence>
<feature type="region of interest" description="Disordered" evidence="5">
    <location>
        <begin position="161"/>
        <end position="287"/>
    </location>
</feature>
<dbReference type="InterPro" id="IPR036638">
    <property type="entry name" value="HLH_DNA-bd_sf"/>
</dbReference>
<dbReference type="Pfam" id="PF00010">
    <property type="entry name" value="HLH"/>
    <property type="match status" value="1"/>
</dbReference>
<gene>
    <name evidence="7" type="ORF">CEURO_LOCUS12506</name>
</gene>
<comment type="subcellular location">
    <subcellularLocation>
        <location evidence="1">Nucleus</location>
    </subcellularLocation>
</comment>
<reference evidence="7" key="1">
    <citation type="submission" date="2022-07" db="EMBL/GenBank/DDBJ databases">
        <authorList>
            <person name="Macas J."/>
            <person name="Novak P."/>
            <person name="Neumann P."/>
        </authorList>
    </citation>
    <scope>NUCLEOTIDE SEQUENCE</scope>
</reference>
<feature type="compositionally biased region" description="Polar residues" evidence="5">
    <location>
        <begin position="190"/>
        <end position="204"/>
    </location>
</feature>
<feature type="domain" description="BHLH" evidence="6">
    <location>
        <begin position="299"/>
        <end position="349"/>
    </location>
</feature>
<evidence type="ECO:0000256" key="5">
    <source>
        <dbReference type="SAM" id="MobiDB-lite"/>
    </source>
</evidence>
<evidence type="ECO:0000313" key="7">
    <source>
        <dbReference type="EMBL" id="CAH9093940.1"/>
    </source>
</evidence>
<sequence>MHTIIKKDHFLNGGGAPPPLHFELTKMHELNSNWGCSQDHQYAQFELPVNSMATTNSAVPGGFAITELIGELSNMCSSTSTFAAPYVHNNDINVNNNNSLGDSLKSPPKLHVPSLGNSPPLNRAVSDHVEMAAKFSCLGNRSFNGRTGQFGLKNGKVSRVLSSPSLKQSGIETRPKFKPEPPFFPGSGGNYSNAELSVSDQPLSGSAEFNPRKRKTASGRKSEEDGKGVEGDSYSNAKQSKLTEVSRGDYNDNSGVQAEDELNGNNSQKSIDNVGNGKANQKLSEPPKDYIHVRARRGQATDSHSLAERVRREKISERMKLLQDLVPGCNKVTGKALMLDEIINYVQSLQRQVEFLSMKLATVNPRADCNASNLLPKEICQPNVSLPLPPMYPLDSTASAFHQYAHSQVPQLNMSIPNGTVSQCPPIFSIDTSPNCSLAMQFPPIDGFTENLTQCPLAFEDDLQSIVKMGFS</sequence>
<dbReference type="Gene3D" id="4.10.280.10">
    <property type="entry name" value="Helix-loop-helix DNA-binding domain"/>
    <property type="match status" value="1"/>
</dbReference>
<dbReference type="InterPro" id="IPR024097">
    <property type="entry name" value="bHLH_ZIP_TF"/>
</dbReference>
<feature type="compositionally biased region" description="Polar residues" evidence="5">
    <location>
        <begin position="263"/>
        <end position="283"/>
    </location>
</feature>
<organism evidence="7 8">
    <name type="scientific">Cuscuta europaea</name>
    <name type="common">European dodder</name>
    <dbReference type="NCBI Taxonomy" id="41803"/>
    <lineage>
        <taxon>Eukaryota</taxon>
        <taxon>Viridiplantae</taxon>
        <taxon>Streptophyta</taxon>
        <taxon>Embryophyta</taxon>
        <taxon>Tracheophyta</taxon>
        <taxon>Spermatophyta</taxon>
        <taxon>Magnoliopsida</taxon>
        <taxon>eudicotyledons</taxon>
        <taxon>Gunneridae</taxon>
        <taxon>Pentapetalae</taxon>
        <taxon>asterids</taxon>
        <taxon>lamiids</taxon>
        <taxon>Solanales</taxon>
        <taxon>Convolvulaceae</taxon>
        <taxon>Cuscuteae</taxon>
        <taxon>Cuscuta</taxon>
        <taxon>Cuscuta subgen. Cuscuta</taxon>
    </lineage>
</organism>
<proteinExistence type="predicted"/>
<dbReference type="EMBL" id="CAMAPE010000031">
    <property type="protein sequence ID" value="CAH9093940.1"/>
    <property type="molecule type" value="Genomic_DNA"/>
</dbReference>
<dbReference type="CDD" id="cd18919">
    <property type="entry name" value="bHLH_AtBPE_like"/>
    <property type="match status" value="1"/>
</dbReference>
<evidence type="ECO:0000256" key="2">
    <source>
        <dbReference type="ARBA" id="ARBA00023015"/>
    </source>
</evidence>
<keyword evidence="8" id="KW-1185">Reference proteome</keyword>
<dbReference type="OrthoDB" id="1095591at2759"/>
<evidence type="ECO:0000313" key="8">
    <source>
        <dbReference type="Proteomes" id="UP001152484"/>
    </source>
</evidence>
<keyword evidence="4" id="KW-0539">Nucleus</keyword>